<keyword evidence="3 5" id="KW-0863">Zinc-finger</keyword>
<evidence type="ECO:0000256" key="2">
    <source>
        <dbReference type="ARBA" id="ARBA00022737"/>
    </source>
</evidence>
<keyword evidence="9" id="KW-1185">Reference proteome</keyword>
<dbReference type="GO" id="GO:0005634">
    <property type="term" value="C:nucleus"/>
    <property type="evidence" value="ECO:0007669"/>
    <property type="project" value="TreeGrafter"/>
</dbReference>
<dbReference type="GO" id="GO:0000981">
    <property type="term" value="F:DNA-binding transcription factor activity, RNA polymerase II-specific"/>
    <property type="evidence" value="ECO:0007669"/>
    <property type="project" value="TreeGrafter"/>
</dbReference>
<dbReference type="GO" id="GO:0008270">
    <property type="term" value="F:zinc ion binding"/>
    <property type="evidence" value="ECO:0007669"/>
    <property type="project" value="UniProtKB-KW"/>
</dbReference>
<reference evidence="8" key="1">
    <citation type="submission" date="2022-07" db="EMBL/GenBank/DDBJ databases">
        <title>Draft genome sequence of Zalerion maritima ATCC 34329, a (micro)plastics degrading marine fungus.</title>
        <authorList>
            <person name="Paco A."/>
            <person name="Goncalves M.F.M."/>
            <person name="Rocha-Santos T.A.P."/>
            <person name="Alves A."/>
        </authorList>
    </citation>
    <scope>NUCLEOTIDE SEQUENCE</scope>
    <source>
        <strain evidence="8">ATCC 34329</strain>
    </source>
</reference>
<evidence type="ECO:0000256" key="5">
    <source>
        <dbReference type="PROSITE-ProRule" id="PRU00042"/>
    </source>
</evidence>
<dbReference type="Proteomes" id="UP001201980">
    <property type="component" value="Unassembled WGS sequence"/>
</dbReference>
<evidence type="ECO:0000256" key="1">
    <source>
        <dbReference type="ARBA" id="ARBA00022723"/>
    </source>
</evidence>
<keyword evidence="1" id="KW-0479">Metal-binding</keyword>
<dbReference type="InterPro" id="IPR036236">
    <property type="entry name" value="Znf_C2H2_sf"/>
</dbReference>
<dbReference type="PROSITE" id="PS50157">
    <property type="entry name" value="ZINC_FINGER_C2H2_2"/>
    <property type="match status" value="1"/>
</dbReference>
<evidence type="ECO:0000256" key="4">
    <source>
        <dbReference type="ARBA" id="ARBA00022833"/>
    </source>
</evidence>
<evidence type="ECO:0000259" key="7">
    <source>
        <dbReference type="PROSITE" id="PS50157"/>
    </source>
</evidence>
<proteinExistence type="predicted"/>
<organism evidence="8 9">
    <name type="scientific">Zalerion maritima</name>
    <dbReference type="NCBI Taxonomy" id="339359"/>
    <lineage>
        <taxon>Eukaryota</taxon>
        <taxon>Fungi</taxon>
        <taxon>Dikarya</taxon>
        <taxon>Ascomycota</taxon>
        <taxon>Pezizomycotina</taxon>
        <taxon>Sordariomycetes</taxon>
        <taxon>Lulworthiomycetidae</taxon>
        <taxon>Lulworthiales</taxon>
        <taxon>Lulworthiaceae</taxon>
        <taxon>Zalerion</taxon>
    </lineage>
</organism>
<dbReference type="Gene3D" id="3.30.160.60">
    <property type="entry name" value="Classic Zinc Finger"/>
    <property type="match status" value="2"/>
</dbReference>
<name>A0AAD5WVW5_9PEZI</name>
<feature type="domain" description="C2H2-type" evidence="7">
    <location>
        <begin position="40"/>
        <end position="68"/>
    </location>
</feature>
<evidence type="ECO:0000256" key="6">
    <source>
        <dbReference type="SAM" id="MobiDB-lite"/>
    </source>
</evidence>
<keyword evidence="2" id="KW-0677">Repeat</keyword>
<keyword evidence="4" id="KW-0862">Zinc</keyword>
<dbReference type="GO" id="GO:0043565">
    <property type="term" value="F:sequence-specific DNA binding"/>
    <property type="evidence" value="ECO:0007669"/>
    <property type="project" value="TreeGrafter"/>
</dbReference>
<gene>
    <name evidence="8" type="ORF">MKZ38_009015</name>
</gene>
<dbReference type="PROSITE" id="PS00028">
    <property type="entry name" value="ZINC_FINGER_C2H2_1"/>
    <property type="match status" value="1"/>
</dbReference>
<accession>A0AAD5WVW5</accession>
<evidence type="ECO:0000313" key="9">
    <source>
        <dbReference type="Proteomes" id="UP001201980"/>
    </source>
</evidence>
<dbReference type="EMBL" id="JAKWBI020000065">
    <property type="protein sequence ID" value="KAJ2903960.1"/>
    <property type="molecule type" value="Genomic_DNA"/>
</dbReference>
<dbReference type="InterPro" id="IPR013087">
    <property type="entry name" value="Znf_C2H2_type"/>
</dbReference>
<dbReference type="AlphaFoldDB" id="A0AAD5WVW5"/>
<dbReference type="Pfam" id="PF00096">
    <property type="entry name" value="zf-C2H2"/>
    <property type="match status" value="1"/>
</dbReference>
<sequence>MPWDTKKANPRTAFNCSVCNQKFLSYQAIKAHKSAARDHFYCFICDKDFRDADNIRDHVVKEHPAAQELNCPGCGRDFSRYSALVGHWEKNQCPNQNYSAENIYNEREKGLEFAHRLRQQGLGEDSSVNTVSRLQGTISPESIFPPSREPDVHQPVFKPGEFPCPEAQKFRHGDSKVPDLLTGFGDLLLKSPNSSWQSTTSSKQNSTGQALFPEASAPAKLAPDILKQLSTPNPNDPRTLPEHDPDHPDFDVRRYWCDILGWFKCPYGCQGKKHRYESGRKLSAHLNSAHRGIKKKIKCPTCLRDFGSAQALAAHAETVLTKCSIRSTSRIGEFVGELSAGLIKPAGYHLDSTMKYEISEKAREKGSCGPGNDSNE</sequence>
<protein>
    <recommendedName>
        <fullName evidence="7">C2H2-type domain-containing protein</fullName>
    </recommendedName>
</protein>
<dbReference type="PANTHER" id="PTHR24408">
    <property type="entry name" value="ZINC FINGER PROTEIN"/>
    <property type="match status" value="1"/>
</dbReference>
<comment type="caution">
    <text evidence="8">The sequence shown here is derived from an EMBL/GenBank/DDBJ whole genome shotgun (WGS) entry which is preliminary data.</text>
</comment>
<evidence type="ECO:0000313" key="8">
    <source>
        <dbReference type="EMBL" id="KAJ2903960.1"/>
    </source>
</evidence>
<feature type="region of interest" description="Disordered" evidence="6">
    <location>
        <begin position="227"/>
        <end position="246"/>
    </location>
</feature>
<dbReference type="Pfam" id="PF13912">
    <property type="entry name" value="zf-C2H2_6"/>
    <property type="match status" value="2"/>
</dbReference>
<evidence type="ECO:0000256" key="3">
    <source>
        <dbReference type="ARBA" id="ARBA00022771"/>
    </source>
</evidence>
<dbReference type="PANTHER" id="PTHR24408:SF58">
    <property type="entry name" value="TRANSCRIPTION FACTOR (TFIIIA), PUTATIVE (AFU_ORTHOLOGUE AFUA_1G05150)-RELATED"/>
    <property type="match status" value="1"/>
</dbReference>
<dbReference type="SMART" id="SM00355">
    <property type="entry name" value="ZnF_C2H2"/>
    <property type="match status" value="5"/>
</dbReference>
<dbReference type="SUPFAM" id="SSF57667">
    <property type="entry name" value="beta-beta-alpha zinc fingers"/>
    <property type="match status" value="1"/>
</dbReference>